<keyword evidence="10" id="KW-0067">ATP-binding</keyword>
<dbReference type="SMART" id="SM00065">
    <property type="entry name" value="GAF"/>
    <property type="match status" value="1"/>
</dbReference>
<dbReference type="InterPro" id="IPR050640">
    <property type="entry name" value="Bact_2-comp_sensor_kinase"/>
</dbReference>
<keyword evidence="7 14" id="KW-0812">Transmembrane</keyword>
<reference evidence="17" key="1">
    <citation type="submission" date="2016-08" db="EMBL/GenBank/DDBJ databases">
        <authorList>
            <person name="Seilhamer J.J."/>
        </authorList>
    </citation>
    <scope>NUCLEOTIDE SEQUENCE</scope>
    <source>
        <strain evidence="17">86</strain>
    </source>
</reference>
<keyword evidence="13 14" id="KW-0472">Membrane</keyword>
<keyword evidence="4" id="KW-1003">Cell membrane</keyword>
<dbReference type="EC" id="2.7.13.3" evidence="3"/>
<dbReference type="Gene3D" id="3.30.450.40">
    <property type="match status" value="1"/>
</dbReference>
<evidence type="ECO:0000256" key="10">
    <source>
        <dbReference type="ARBA" id="ARBA00022840"/>
    </source>
</evidence>
<dbReference type="PANTHER" id="PTHR34220:SF7">
    <property type="entry name" value="SENSOR HISTIDINE KINASE YPDA"/>
    <property type="match status" value="1"/>
</dbReference>
<evidence type="ECO:0000256" key="9">
    <source>
        <dbReference type="ARBA" id="ARBA00022777"/>
    </source>
</evidence>
<evidence type="ECO:0000256" key="14">
    <source>
        <dbReference type="SAM" id="Phobius"/>
    </source>
</evidence>
<evidence type="ECO:0000256" key="7">
    <source>
        <dbReference type="ARBA" id="ARBA00022692"/>
    </source>
</evidence>
<feature type="transmembrane region" description="Helical" evidence="14">
    <location>
        <begin position="99"/>
        <end position="123"/>
    </location>
</feature>
<keyword evidence="6" id="KW-0808">Transferase</keyword>
<comment type="catalytic activity">
    <reaction evidence="1">
        <text>ATP + protein L-histidine = ADP + protein N-phospho-L-histidine.</text>
        <dbReference type="EC" id="2.7.13.3"/>
    </reaction>
</comment>
<keyword evidence="11 14" id="KW-1133">Transmembrane helix</keyword>
<dbReference type="AlphaFoldDB" id="A0A212LZP3"/>
<feature type="transmembrane region" description="Helical" evidence="14">
    <location>
        <begin position="73"/>
        <end position="93"/>
    </location>
</feature>
<dbReference type="GO" id="GO:0005524">
    <property type="term" value="F:ATP binding"/>
    <property type="evidence" value="ECO:0007669"/>
    <property type="project" value="UniProtKB-KW"/>
</dbReference>
<dbReference type="EMBL" id="FMJE01000005">
    <property type="protein sequence ID" value="SCM82937.1"/>
    <property type="molecule type" value="Genomic_DNA"/>
</dbReference>
<keyword evidence="17" id="KW-0675">Receptor</keyword>
<dbReference type="InterPro" id="IPR010559">
    <property type="entry name" value="Sig_transdc_His_kin_internal"/>
</dbReference>
<dbReference type="PANTHER" id="PTHR34220">
    <property type="entry name" value="SENSOR HISTIDINE KINASE YPDA"/>
    <property type="match status" value="1"/>
</dbReference>
<evidence type="ECO:0000256" key="12">
    <source>
        <dbReference type="ARBA" id="ARBA00023012"/>
    </source>
</evidence>
<dbReference type="SUPFAM" id="SSF55874">
    <property type="entry name" value="ATPase domain of HSP90 chaperone/DNA topoisomerase II/histidine kinase"/>
    <property type="match status" value="1"/>
</dbReference>
<feature type="domain" description="Histidine kinase/HSP90-like ATPase" evidence="16">
    <location>
        <begin position="455"/>
        <end position="558"/>
    </location>
</feature>
<keyword evidence="5" id="KW-0597">Phosphoprotein</keyword>
<gene>
    <name evidence="17" type="ORF">KL86SPO_50709</name>
</gene>
<evidence type="ECO:0000256" key="6">
    <source>
        <dbReference type="ARBA" id="ARBA00022679"/>
    </source>
</evidence>
<dbReference type="SMART" id="SM00387">
    <property type="entry name" value="HATPase_c"/>
    <property type="match status" value="1"/>
</dbReference>
<evidence type="ECO:0000256" key="13">
    <source>
        <dbReference type="ARBA" id="ARBA00023136"/>
    </source>
</evidence>
<evidence type="ECO:0000259" key="16">
    <source>
        <dbReference type="SMART" id="SM00387"/>
    </source>
</evidence>
<feature type="transmembrane region" description="Helical" evidence="14">
    <location>
        <begin position="169"/>
        <end position="189"/>
    </location>
</feature>
<protein>
    <recommendedName>
        <fullName evidence="3">histidine kinase</fullName>
        <ecNumber evidence="3">2.7.13.3</ecNumber>
    </recommendedName>
</protein>
<dbReference type="InterPro" id="IPR011620">
    <property type="entry name" value="Sig_transdc_His_kinase_LytS_TM"/>
</dbReference>
<organism evidence="17">
    <name type="scientific">uncultured Sporomusa sp</name>
    <dbReference type="NCBI Taxonomy" id="307249"/>
    <lineage>
        <taxon>Bacteria</taxon>
        <taxon>Bacillati</taxon>
        <taxon>Bacillota</taxon>
        <taxon>Negativicutes</taxon>
        <taxon>Selenomonadales</taxon>
        <taxon>Sporomusaceae</taxon>
        <taxon>Sporomusa</taxon>
        <taxon>environmental samples</taxon>
    </lineage>
</organism>
<dbReference type="GO" id="GO:0005886">
    <property type="term" value="C:plasma membrane"/>
    <property type="evidence" value="ECO:0007669"/>
    <property type="project" value="UniProtKB-SubCell"/>
</dbReference>
<evidence type="ECO:0000256" key="11">
    <source>
        <dbReference type="ARBA" id="ARBA00022989"/>
    </source>
</evidence>
<keyword evidence="12" id="KW-0902">Two-component regulatory system</keyword>
<dbReference type="Pfam" id="PF02518">
    <property type="entry name" value="HATPase_c"/>
    <property type="match status" value="1"/>
</dbReference>
<evidence type="ECO:0000259" key="15">
    <source>
        <dbReference type="SMART" id="SM00065"/>
    </source>
</evidence>
<comment type="subcellular location">
    <subcellularLocation>
        <location evidence="2">Cell membrane</location>
        <topology evidence="2">Multi-pass membrane protein</topology>
    </subcellularLocation>
</comment>
<name>A0A212LZP3_9FIRM</name>
<accession>A0A212LZP3</accession>
<dbReference type="InterPro" id="IPR036890">
    <property type="entry name" value="HATPase_C_sf"/>
</dbReference>
<evidence type="ECO:0000256" key="4">
    <source>
        <dbReference type="ARBA" id="ARBA00022475"/>
    </source>
</evidence>
<evidence type="ECO:0000256" key="2">
    <source>
        <dbReference type="ARBA" id="ARBA00004651"/>
    </source>
</evidence>
<keyword evidence="8" id="KW-0547">Nucleotide-binding</keyword>
<dbReference type="GO" id="GO:0071555">
    <property type="term" value="P:cell wall organization"/>
    <property type="evidence" value="ECO:0007669"/>
    <property type="project" value="InterPro"/>
</dbReference>
<evidence type="ECO:0000256" key="3">
    <source>
        <dbReference type="ARBA" id="ARBA00012438"/>
    </source>
</evidence>
<dbReference type="RefSeq" id="WP_288185489.1">
    <property type="nucleotide sequence ID" value="NZ_LT608335.1"/>
</dbReference>
<feature type="domain" description="GAF" evidence="15">
    <location>
        <begin position="192"/>
        <end position="357"/>
    </location>
</feature>
<evidence type="ECO:0000256" key="8">
    <source>
        <dbReference type="ARBA" id="ARBA00022741"/>
    </source>
</evidence>
<evidence type="ECO:0000313" key="17">
    <source>
        <dbReference type="EMBL" id="SCM82937.1"/>
    </source>
</evidence>
<dbReference type="SUPFAM" id="SSF55781">
    <property type="entry name" value="GAF domain-like"/>
    <property type="match status" value="1"/>
</dbReference>
<sequence length="571" mass="61400">MEETLLMQMIERMSIAATLAFVLSQTTIFRRITYSYVTVMDKVKLSLIFGGIGIVGTYAGIPVDDALANSRVVGVMAAGLLGGPAIGAAAGLIAGGHRYLMFGGFSAFSCALANVLEGLLAGWIKQRYPHSPMSWWMVLLSGIVGEIMQMAIILLTARPFEMAVTLVKHIALPMIVANSIGLMIFMLIIKMTMEVQQQVGAAQSQKVLAIAAQTLSYFRKGLDTASAKAAADIIYANGSYPAVAVTDTEQVLAFVGTDAEHHLSKHHRLTLATNKTLQTGNIYIAKSPEEIGCQCPGCLLTSAIVVPLKRGEQIIGTFKLYYVDNKPVNQSDAVFAEGLAHLFSIQLELAEIDRQAKLTANAELKALQAQINPHFLFNTLNTITSLIRTKPDLARSLLIKLSAIFRFTLQKAGRNITIADELTQVSAYLAIEKARYGDKLHIEENVDPSTGGYLIPSLTIQPVIENAVIHGLKPKNDGGTITISIQKTVHDIMIMVADDGVGMDLAAANPLKHPFNDHIGLMNVHERLHGQYGGSYGLTIASTIGAGTVVTITIPQITANEGETCAQSPDC</sequence>
<dbReference type="GO" id="GO:0000155">
    <property type="term" value="F:phosphorelay sensor kinase activity"/>
    <property type="evidence" value="ECO:0007669"/>
    <property type="project" value="InterPro"/>
</dbReference>
<proteinExistence type="predicted"/>
<feature type="transmembrane region" description="Helical" evidence="14">
    <location>
        <begin position="45"/>
        <end position="61"/>
    </location>
</feature>
<keyword evidence="9" id="KW-0418">Kinase</keyword>
<dbReference type="InterPro" id="IPR029016">
    <property type="entry name" value="GAF-like_dom_sf"/>
</dbReference>
<dbReference type="Gene3D" id="1.10.1760.20">
    <property type="match status" value="1"/>
</dbReference>
<dbReference type="Gene3D" id="3.30.565.10">
    <property type="entry name" value="Histidine kinase-like ATPase, C-terminal domain"/>
    <property type="match status" value="1"/>
</dbReference>
<evidence type="ECO:0000256" key="5">
    <source>
        <dbReference type="ARBA" id="ARBA00022553"/>
    </source>
</evidence>
<feature type="transmembrane region" description="Helical" evidence="14">
    <location>
        <begin position="135"/>
        <end position="157"/>
    </location>
</feature>
<dbReference type="InterPro" id="IPR003594">
    <property type="entry name" value="HATPase_dom"/>
</dbReference>
<dbReference type="InterPro" id="IPR003018">
    <property type="entry name" value="GAF"/>
</dbReference>
<evidence type="ECO:0000256" key="1">
    <source>
        <dbReference type="ARBA" id="ARBA00000085"/>
    </source>
</evidence>
<dbReference type="Pfam" id="PF06580">
    <property type="entry name" value="His_kinase"/>
    <property type="match status" value="1"/>
</dbReference>
<dbReference type="Pfam" id="PF07694">
    <property type="entry name" value="5TM-5TMR_LYT"/>
    <property type="match status" value="1"/>
</dbReference>